<evidence type="ECO:0000313" key="4">
    <source>
        <dbReference type="Proteomes" id="UP000502345"/>
    </source>
</evidence>
<gene>
    <name evidence="3" type="ORF">G9444_6088</name>
</gene>
<feature type="compositionally biased region" description="Polar residues" evidence="1">
    <location>
        <begin position="46"/>
        <end position="60"/>
    </location>
</feature>
<dbReference type="InterPro" id="IPR002035">
    <property type="entry name" value="VWF_A"/>
</dbReference>
<organism evidence="3 4">
    <name type="scientific">Rhodococcus erythropolis</name>
    <name type="common">Arthrobacter picolinophilus</name>
    <dbReference type="NCBI Taxonomy" id="1833"/>
    <lineage>
        <taxon>Bacteria</taxon>
        <taxon>Bacillati</taxon>
        <taxon>Actinomycetota</taxon>
        <taxon>Actinomycetes</taxon>
        <taxon>Mycobacteriales</taxon>
        <taxon>Nocardiaceae</taxon>
        <taxon>Rhodococcus</taxon>
        <taxon>Rhodococcus erythropolis group</taxon>
    </lineage>
</organism>
<accession>A0A6G9D3C2</accession>
<dbReference type="PANTHER" id="PTHR30634">
    <property type="entry name" value="OUTER MEMBRANE LOLAB LIPOPROTEIN INSERTION APPARATUS"/>
    <property type="match status" value="1"/>
</dbReference>
<dbReference type="RefSeq" id="WP_166502839.1">
    <property type="nucleotide sequence ID" value="NZ_CP050124.1"/>
</dbReference>
<sequence>MNIERWRLILGDASAGVLGDPTGDAADRDDALEWLYGRDPARSAQGVRTGTSRLQGTDSVTTGDNPGGGDTPGSPGAVPPSRKDGRYRPNGLGETTVTAVDWLDDIHRLFPRETVHRLERDAVEKYEITEVVTDLEALQRIEPSVTLLRAVLRTKHLMDPRVLAMAKKAVDNVVRELIERLSVDVRRTFHGKRSRHRTAFRNSRNFDFETTVRANLQHWSPQTRKIAIEKPLFTSRTRRHTDTWTLILLVDQSGSMIDSVIHSAITAACFWNVPGLRTHLIAYDTNVVDLTSEVLDPVELLMSVQLGGGNDGAKAVDYAAQLVDTPQRTIVVIISDLYESAPDRFVRSVAGLTDNGVRVLALAALDDAGDPDYDREIARRLTRLGVHVGAMTPGGLAEFVAGCIR</sequence>
<dbReference type="InterPro" id="IPR036465">
    <property type="entry name" value="vWFA_dom_sf"/>
</dbReference>
<evidence type="ECO:0000259" key="2">
    <source>
        <dbReference type="SMART" id="SM00327"/>
    </source>
</evidence>
<dbReference type="InterPro" id="IPR008912">
    <property type="entry name" value="Uncharacterised_CoxE"/>
</dbReference>
<protein>
    <recommendedName>
        <fullName evidence="2">VWFA domain-containing protein</fullName>
    </recommendedName>
</protein>
<proteinExistence type="predicted"/>
<feature type="region of interest" description="Disordered" evidence="1">
    <location>
        <begin position="42"/>
        <end position="91"/>
    </location>
</feature>
<dbReference type="InterPro" id="IPR050458">
    <property type="entry name" value="LolB"/>
</dbReference>
<dbReference type="AlphaFoldDB" id="A0A6G9D3C2"/>
<dbReference type="Proteomes" id="UP000502345">
    <property type="component" value="Chromosome"/>
</dbReference>
<dbReference type="SUPFAM" id="SSF53300">
    <property type="entry name" value="vWA-like"/>
    <property type="match status" value="1"/>
</dbReference>
<dbReference type="PANTHER" id="PTHR30634:SF16">
    <property type="entry name" value="OUTER-MEMBRANE LIPOPROTEIN LOLB"/>
    <property type="match status" value="1"/>
</dbReference>
<dbReference type="Gene3D" id="3.40.50.410">
    <property type="entry name" value="von Willebrand factor, type A domain"/>
    <property type="match status" value="1"/>
</dbReference>
<evidence type="ECO:0000313" key="3">
    <source>
        <dbReference type="EMBL" id="QIP43331.1"/>
    </source>
</evidence>
<evidence type="ECO:0000256" key="1">
    <source>
        <dbReference type="SAM" id="MobiDB-lite"/>
    </source>
</evidence>
<dbReference type="SMART" id="SM00327">
    <property type="entry name" value="VWA"/>
    <property type="match status" value="1"/>
</dbReference>
<feature type="domain" description="VWFA" evidence="2">
    <location>
        <begin position="243"/>
        <end position="401"/>
    </location>
</feature>
<dbReference type="EMBL" id="CP050124">
    <property type="protein sequence ID" value="QIP43331.1"/>
    <property type="molecule type" value="Genomic_DNA"/>
</dbReference>
<dbReference type="Pfam" id="PF05762">
    <property type="entry name" value="VWA_CoxE"/>
    <property type="match status" value="1"/>
</dbReference>
<name>A0A6G9D3C2_RHOER</name>
<reference evidence="3 4" key="1">
    <citation type="submission" date="2020-03" db="EMBL/GenBank/DDBJ databases">
        <title>Screen low temperature-resistant strains for efficient degradation of petroleum hydrocarbons under the low temperature.</title>
        <authorList>
            <person name="Wang Y."/>
            <person name="Chen J."/>
        </authorList>
    </citation>
    <scope>NUCLEOTIDE SEQUENCE [LARGE SCALE GENOMIC DNA]</scope>
    <source>
        <strain evidence="3 4">KB1</strain>
    </source>
</reference>